<dbReference type="Pfam" id="PF02597">
    <property type="entry name" value="ThiS"/>
    <property type="match status" value="1"/>
</dbReference>
<dbReference type="PANTHER" id="PTHR34472">
    <property type="entry name" value="SULFUR CARRIER PROTEIN THIS"/>
    <property type="match status" value="1"/>
</dbReference>
<reference evidence="1 2" key="1">
    <citation type="submission" date="2018-02" db="EMBL/GenBank/DDBJ databases">
        <title>Comparative analysis of genomes of three Brevibacillus laterosporus strains producers of potent antimicrobials isolated from silage.</title>
        <authorList>
            <person name="Kojic M."/>
            <person name="Miljkovic M."/>
            <person name="Studholme D."/>
            <person name="Filipic B."/>
        </authorList>
    </citation>
    <scope>NUCLEOTIDE SEQUENCE [LARGE SCALE GENOMIC DNA]</scope>
    <source>
        <strain evidence="1 2">BGSP11</strain>
    </source>
</reference>
<dbReference type="InterPro" id="IPR016155">
    <property type="entry name" value="Mopterin_synth/thiamin_S_b"/>
</dbReference>
<dbReference type="SUPFAM" id="SSF54285">
    <property type="entry name" value="MoaD/ThiS"/>
    <property type="match status" value="1"/>
</dbReference>
<dbReference type="NCBIfam" id="TIGR01683">
    <property type="entry name" value="thiS"/>
    <property type="match status" value="1"/>
</dbReference>
<gene>
    <name evidence="1" type="primary">thiS</name>
    <name evidence="1" type="ORF">C4A77_01380</name>
</gene>
<sequence length="76" mass="8709">MRWIPLQANTVEIQVNGKTTSVEKNTTMEQLLIHYGLEQRILVVEHNQIILDRSSYAQTTIMDDDRIEIVHFVGGG</sequence>
<comment type="caution">
    <text evidence="1">The sequence shown here is derived from an EMBL/GenBank/DDBJ whole genome shotgun (WGS) entry which is preliminary data.</text>
</comment>
<accession>A0AAP8U7I3</accession>
<dbReference type="InterPro" id="IPR003749">
    <property type="entry name" value="ThiS/MoaD-like"/>
</dbReference>
<dbReference type="CDD" id="cd00565">
    <property type="entry name" value="Ubl_ThiS"/>
    <property type="match status" value="1"/>
</dbReference>
<dbReference type="InterPro" id="IPR012675">
    <property type="entry name" value="Beta-grasp_dom_sf"/>
</dbReference>
<proteinExistence type="predicted"/>
<name>A0AAP8U7I3_BRELA</name>
<dbReference type="EMBL" id="PRKQ01000001">
    <property type="protein sequence ID" value="PPB13199.1"/>
    <property type="molecule type" value="Genomic_DNA"/>
</dbReference>
<dbReference type="Proteomes" id="UP000239759">
    <property type="component" value="Unassembled WGS sequence"/>
</dbReference>
<protein>
    <submittedName>
        <fullName evidence="1">Thiamine biosynthesis protein ThiS</fullName>
    </submittedName>
</protein>
<dbReference type="InterPro" id="IPR010035">
    <property type="entry name" value="Thi_S"/>
</dbReference>
<evidence type="ECO:0000313" key="1">
    <source>
        <dbReference type="EMBL" id="PPB13199.1"/>
    </source>
</evidence>
<dbReference type="AlphaFoldDB" id="A0AAP8U7I3"/>
<dbReference type="PANTHER" id="PTHR34472:SF1">
    <property type="entry name" value="SULFUR CARRIER PROTEIN THIS"/>
    <property type="match status" value="1"/>
</dbReference>
<organism evidence="1 2">
    <name type="scientific">Brevibacillus laterosporus</name>
    <name type="common">Bacillus laterosporus</name>
    <dbReference type="NCBI Taxonomy" id="1465"/>
    <lineage>
        <taxon>Bacteria</taxon>
        <taxon>Bacillati</taxon>
        <taxon>Bacillota</taxon>
        <taxon>Bacilli</taxon>
        <taxon>Bacillales</taxon>
        <taxon>Paenibacillaceae</taxon>
        <taxon>Brevibacillus</taxon>
    </lineage>
</organism>
<dbReference type="Gene3D" id="3.10.20.30">
    <property type="match status" value="1"/>
</dbReference>
<evidence type="ECO:0000313" key="2">
    <source>
        <dbReference type="Proteomes" id="UP000239759"/>
    </source>
</evidence>